<dbReference type="InterPro" id="IPR013099">
    <property type="entry name" value="K_chnl_dom"/>
</dbReference>
<dbReference type="Proteomes" id="UP000438476">
    <property type="component" value="Unassembled WGS sequence"/>
</dbReference>
<keyword evidence="1" id="KW-0472">Membrane</keyword>
<evidence type="ECO:0000313" key="4">
    <source>
        <dbReference type="Proteomes" id="UP000438476"/>
    </source>
</evidence>
<dbReference type="OrthoDB" id="2974133at2"/>
<feature type="domain" description="Potassium channel" evidence="2">
    <location>
        <begin position="78"/>
        <end position="148"/>
    </location>
</feature>
<keyword evidence="1" id="KW-1133">Transmembrane helix</keyword>
<dbReference type="GO" id="GO:0034220">
    <property type="term" value="P:monoatomic ion transmembrane transport"/>
    <property type="evidence" value="ECO:0007669"/>
    <property type="project" value="UniProtKB-KW"/>
</dbReference>
<keyword evidence="3" id="KW-0406">Ion transport</keyword>
<organism evidence="3 4">
    <name type="scientific">Altericroceibacterium endophyticum</name>
    <dbReference type="NCBI Taxonomy" id="1808508"/>
    <lineage>
        <taxon>Bacteria</taxon>
        <taxon>Pseudomonadati</taxon>
        <taxon>Pseudomonadota</taxon>
        <taxon>Alphaproteobacteria</taxon>
        <taxon>Sphingomonadales</taxon>
        <taxon>Erythrobacteraceae</taxon>
        <taxon>Altericroceibacterium</taxon>
    </lineage>
</organism>
<dbReference type="SUPFAM" id="SSF81324">
    <property type="entry name" value="Voltage-gated potassium channels"/>
    <property type="match status" value="1"/>
</dbReference>
<evidence type="ECO:0000313" key="3">
    <source>
        <dbReference type="EMBL" id="MXO66963.1"/>
    </source>
</evidence>
<keyword evidence="3" id="KW-0813">Transport</keyword>
<accession>A0A6I4TAB9</accession>
<feature type="transmembrane region" description="Helical" evidence="1">
    <location>
        <begin position="16"/>
        <end position="39"/>
    </location>
</feature>
<keyword evidence="1" id="KW-0812">Transmembrane</keyword>
<name>A0A6I4TAB9_9SPHN</name>
<feature type="transmembrane region" description="Helical" evidence="1">
    <location>
        <begin position="60"/>
        <end position="88"/>
    </location>
</feature>
<keyword evidence="3" id="KW-0407">Ion channel</keyword>
<reference evidence="3 4" key="1">
    <citation type="submission" date="2019-12" db="EMBL/GenBank/DDBJ databases">
        <title>Genomic-based taxomic classification of the family Erythrobacteraceae.</title>
        <authorList>
            <person name="Xu L."/>
        </authorList>
    </citation>
    <scope>NUCLEOTIDE SEQUENCE [LARGE SCALE GENOMIC DNA]</scope>
    <source>
        <strain evidence="3 4">LMG 29518</strain>
    </source>
</reference>
<dbReference type="Pfam" id="PF07885">
    <property type="entry name" value="Ion_trans_2"/>
    <property type="match status" value="1"/>
</dbReference>
<keyword evidence="4" id="KW-1185">Reference proteome</keyword>
<feature type="transmembrane region" description="Helical" evidence="1">
    <location>
        <begin position="130"/>
        <end position="149"/>
    </location>
</feature>
<sequence>MDSAVNNQVLEATFNAQLLIGAGMIALCVVIHGMGLFTLQRLLQRDSVLNRIDKAQPLSFHGATFTVATVFALILVHFVQIWCFAFLYDYLHAVSSFEDALYFSTISYATIGFSDAQIAEQWRLLAAQEGIVGVILMGWSTAFFVRILGRLEGR</sequence>
<gene>
    <name evidence="3" type="ORF">GRI91_14450</name>
</gene>
<dbReference type="Gene3D" id="1.10.287.70">
    <property type="match status" value="1"/>
</dbReference>
<comment type="caution">
    <text evidence="3">The sequence shown here is derived from an EMBL/GenBank/DDBJ whole genome shotgun (WGS) entry which is preliminary data.</text>
</comment>
<dbReference type="RefSeq" id="WP_160737384.1">
    <property type="nucleotide sequence ID" value="NZ_WTYT01000006.1"/>
</dbReference>
<dbReference type="AlphaFoldDB" id="A0A6I4TAB9"/>
<evidence type="ECO:0000256" key="1">
    <source>
        <dbReference type="SAM" id="Phobius"/>
    </source>
</evidence>
<protein>
    <submittedName>
        <fullName evidence="3">Two pore domain potassium channel family protein</fullName>
    </submittedName>
</protein>
<evidence type="ECO:0000259" key="2">
    <source>
        <dbReference type="Pfam" id="PF07885"/>
    </source>
</evidence>
<dbReference type="EMBL" id="WTYT01000006">
    <property type="protein sequence ID" value="MXO66963.1"/>
    <property type="molecule type" value="Genomic_DNA"/>
</dbReference>
<proteinExistence type="predicted"/>